<keyword evidence="2" id="KW-0963">Cytoplasm</keyword>
<dbReference type="SFLD" id="SFLDG01065">
    <property type="entry name" value="anaerobic_coproporphyrinogen-I"/>
    <property type="match status" value="1"/>
</dbReference>
<comment type="subcellular location">
    <subcellularLocation>
        <location evidence="2">Cytoplasm</location>
    </subcellularLocation>
</comment>
<dbReference type="GO" id="GO:0006779">
    <property type="term" value="P:porphyrin-containing compound biosynthetic process"/>
    <property type="evidence" value="ECO:0007669"/>
    <property type="project" value="InterPro"/>
</dbReference>
<dbReference type="InterPro" id="IPR007197">
    <property type="entry name" value="rSAM"/>
</dbReference>
<comment type="caution">
    <text evidence="4">The sequence shown here is derived from an EMBL/GenBank/DDBJ whole genome shotgun (WGS) entry which is preliminary data.</text>
</comment>
<comment type="similarity">
    <text evidence="1">Belongs to the anaerobic coproporphyrinogen-III oxidase family. HemW subfamily.</text>
</comment>
<dbReference type="InterPro" id="IPR006638">
    <property type="entry name" value="Elp3/MiaA/NifB-like_rSAM"/>
</dbReference>
<dbReference type="InterPro" id="IPR058240">
    <property type="entry name" value="rSAM_sf"/>
</dbReference>
<dbReference type="SFLD" id="SFLDS00029">
    <property type="entry name" value="Radical_SAM"/>
    <property type="match status" value="1"/>
</dbReference>
<dbReference type="InterPro" id="IPR010723">
    <property type="entry name" value="HemN_C"/>
</dbReference>
<dbReference type="STRING" id="46506.AA415_01941"/>
<dbReference type="SFLD" id="SFLDF00562">
    <property type="entry name" value="HemN-like__clustered_with_heat"/>
    <property type="match status" value="1"/>
</dbReference>
<dbReference type="Gene3D" id="3.80.30.20">
    <property type="entry name" value="tm_1862 like domain"/>
    <property type="match status" value="1"/>
</dbReference>
<dbReference type="InterPro" id="IPR004559">
    <property type="entry name" value="HemW-like"/>
</dbReference>
<dbReference type="GO" id="GO:0051539">
    <property type="term" value="F:4 iron, 4 sulfur cluster binding"/>
    <property type="evidence" value="ECO:0007669"/>
    <property type="project" value="UniProtKB-UniRule"/>
</dbReference>
<evidence type="ECO:0000256" key="1">
    <source>
        <dbReference type="ARBA" id="ARBA00006100"/>
    </source>
</evidence>
<reference evidence="4 5" key="1">
    <citation type="journal article" date="2016" name="BMC Genomics">
        <title>Type VI secretion systems of human gut Bacteroidales segregate into three genetic architectures, two of which are contained on mobile genetic elements.</title>
        <authorList>
            <person name="Coyne M.J."/>
            <person name="Roelofs K.G."/>
            <person name="Comstock L.E."/>
        </authorList>
    </citation>
    <scope>NUCLEOTIDE SEQUENCE [LARGE SCALE GENOMIC DNA]</scope>
    <source>
        <strain evidence="4 5">CL09T03C01</strain>
    </source>
</reference>
<keyword evidence="4" id="KW-0560">Oxidoreductase</keyword>
<keyword evidence="2" id="KW-0349">Heme</keyword>
<keyword evidence="2" id="KW-0143">Chaperone</keyword>
<keyword evidence="2" id="KW-0949">S-adenosyl-L-methionine</keyword>
<dbReference type="Pfam" id="PF06969">
    <property type="entry name" value="HemN_C"/>
    <property type="match status" value="1"/>
</dbReference>
<comment type="function">
    <text evidence="2">Probably acts as a heme chaperone, transferring heme to an unknown acceptor. Binds one molecule of heme per monomer, possibly covalently. Binds 1 [4Fe-4S] cluster. The cluster is coordinated with 3 cysteines and an exchangeable S-adenosyl-L-methionine.</text>
</comment>
<protein>
    <recommendedName>
        <fullName evidence="2">Heme chaperone HemW</fullName>
    </recommendedName>
</protein>
<evidence type="ECO:0000259" key="3">
    <source>
        <dbReference type="PROSITE" id="PS51918"/>
    </source>
</evidence>
<dbReference type="InterPro" id="IPR034505">
    <property type="entry name" value="Coproporphyrinogen-III_oxidase"/>
</dbReference>
<dbReference type="PANTHER" id="PTHR13932">
    <property type="entry name" value="COPROPORPHYRINIGEN III OXIDASE"/>
    <property type="match status" value="1"/>
</dbReference>
<proteinExistence type="inferred from homology"/>
<dbReference type="NCBIfam" id="TIGR00539">
    <property type="entry name" value="hemN_rel"/>
    <property type="match status" value="1"/>
</dbReference>
<dbReference type="SFLD" id="SFLDG01082">
    <property type="entry name" value="B12-binding_domain_containing"/>
    <property type="match status" value="1"/>
</dbReference>
<dbReference type="EMBL" id="LRGC01000007">
    <property type="protein sequence ID" value="KWR54912.1"/>
    <property type="molecule type" value="Genomic_DNA"/>
</dbReference>
<keyword evidence="5" id="KW-1185">Reference proteome</keyword>
<dbReference type="PANTHER" id="PTHR13932:SF5">
    <property type="entry name" value="RADICAL S-ADENOSYL METHIONINE DOMAIN-CONTAINING PROTEIN 1, MITOCHONDRIAL"/>
    <property type="match status" value="1"/>
</dbReference>
<organism evidence="4 5">
    <name type="scientific">Bacteroides stercoris</name>
    <dbReference type="NCBI Taxonomy" id="46506"/>
    <lineage>
        <taxon>Bacteria</taxon>
        <taxon>Pseudomonadati</taxon>
        <taxon>Bacteroidota</taxon>
        <taxon>Bacteroidia</taxon>
        <taxon>Bacteroidales</taxon>
        <taxon>Bacteroidaceae</taxon>
        <taxon>Bacteroides</taxon>
    </lineage>
</organism>
<evidence type="ECO:0000256" key="2">
    <source>
        <dbReference type="RuleBase" id="RU364116"/>
    </source>
</evidence>
<name>A0A120A2C1_BACSE</name>
<dbReference type="Pfam" id="PF04055">
    <property type="entry name" value="Radical_SAM"/>
    <property type="match status" value="1"/>
</dbReference>
<dbReference type="CDD" id="cd01335">
    <property type="entry name" value="Radical_SAM"/>
    <property type="match status" value="1"/>
</dbReference>
<dbReference type="SUPFAM" id="SSF102114">
    <property type="entry name" value="Radical SAM enzymes"/>
    <property type="match status" value="1"/>
</dbReference>
<dbReference type="InterPro" id="IPR023404">
    <property type="entry name" value="rSAM_horseshoe"/>
</dbReference>
<dbReference type="GO" id="GO:0046872">
    <property type="term" value="F:metal ion binding"/>
    <property type="evidence" value="ECO:0007669"/>
    <property type="project" value="UniProtKB-UniRule"/>
</dbReference>
<dbReference type="PROSITE" id="PS51918">
    <property type="entry name" value="RADICAL_SAM"/>
    <property type="match status" value="1"/>
</dbReference>
<dbReference type="AlphaFoldDB" id="A0A120A2C1"/>
<feature type="domain" description="Radical SAM core" evidence="3">
    <location>
        <begin position="1"/>
        <end position="231"/>
    </location>
</feature>
<dbReference type="SMART" id="SM00729">
    <property type="entry name" value="Elp3"/>
    <property type="match status" value="1"/>
</dbReference>
<dbReference type="GO" id="GO:0004109">
    <property type="term" value="F:coproporphyrinogen oxidase activity"/>
    <property type="evidence" value="ECO:0007669"/>
    <property type="project" value="InterPro"/>
</dbReference>
<dbReference type="Proteomes" id="UP000056419">
    <property type="component" value="Unassembled WGS sequence"/>
</dbReference>
<evidence type="ECO:0000313" key="5">
    <source>
        <dbReference type="Proteomes" id="UP000056419"/>
    </source>
</evidence>
<gene>
    <name evidence="4" type="primary">hemN</name>
    <name evidence="4" type="ORF">AA415_01941</name>
</gene>
<dbReference type="RefSeq" id="WP_060385934.1">
    <property type="nucleotide sequence ID" value="NZ_LRGC01000007.1"/>
</dbReference>
<accession>A0A120A2C1</accession>
<keyword evidence="2" id="KW-0408">Iron</keyword>
<keyword evidence="2" id="KW-0411">Iron-sulfur</keyword>
<evidence type="ECO:0000313" key="4">
    <source>
        <dbReference type="EMBL" id="KWR54912.1"/>
    </source>
</evidence>
<dbReference type="GO" id="GO:0005737">
    <property type="term" value="C:cytoplasm"/>
    <property type="evidence" value="ECO:0007669"/>
    <property type="project" value="UniProtKB-SubCell"/>
</dbReference>
<dbReference type="PATRIC" id="fig|46506.5.peg.2068"/>
<dbReference type="SFLD" id="SFLDF00288">
    <property type="entry name" value="HemN-like__clustered_with_nucl"/>
    <property type="match status" value="1"/>
</dbReference>
<keyword evidence="2" id="KW-0479">Metal-binding</keyword>
<keyword evidence="2" id="KW-0004">4Fe-4S</keyword>
<sequence length="378" mass="44116">MAGIYIHIPFCKTRCIYCDFYSTTRSELKSRYIHALCKELQMRKEYLRGEPVETIYFGGGTPSQLAEEDFREVFETIRKYYGMEHCREITLEANPDDLTEAYAAMLQNLPFNRISMGIQTFDDSTLKLLNRRHNAAQAVNAVKHCRHAGFNNISIDLIYGLPGETDERWKRDLQQAVSLNVEHISAYHLTYEEGTRIYELLQAHRIREVDEESSVCFFSTLIDTLGSAGYEHYEISNFCRSDMYSRHNTSYWKGIPYLGCGPSAHSFNTDTREWNVASLEKYIRAIENNQRLFEQEHLDRTTCYNECIMTSIRTRWGVPLNDIEQKFGKELWQYCIDMARPHLDCGNLEIYDNNRLCLSRKGIFVSDGIISDLMFVEE</sequence>